<dbReference type="Proteomes" id="UP001196413">
    <property type="component" value="Unassembled WGS sequence"/>
</dbReference>
<organism evidence="1 2">
    <name type="scientific">Parelaphostrongylus tenuis</name>
    <name type="common">Meningeal worm</name>
    <dbReference type="NCBI Taxonomy" id="148309"/>
    <lineage>
        <taxon>Eukaryota</taxon>
        <taxon>Metazoa</taxon>
        <taxon>Ecdysozoa</taxon>
        <taxon>Nematoda</taxon>
        <taxon>Chromadorea</taxon>
        <taxon>Rhabditida</taxon>
        <taxon>Rhabditina</taxon>
        <taxon>Rhabditomorpha</taxon>
        <taxon>Strongyloidea</taxon>
        <taxon>Metastrongylidae</taxon>
        <taxon>Parelaphostrongylus</taxon>
    </lineage>
</organism>
<keyword evidence="2" id="KW-1185">Reference proteome</keyword>
<reference evidence="1" key="1">
    <citation type="submission" date="2021-06" db="EMBL/GenBank/DDBJ databases">
        <title>Parelaphostrongylus tenuis whole genome reference sequence.</title>
        <authorList>
            <person name="Garwood T.J."/>
            <person name="Larsen P.A."/>
            <person name="Fountain-Jones N.M."/>
            <person name="Garbe J.R."/>
            <person name="Macchietto M.G."/>
            <person name="Kania S.A."/>
            <person name="Gerhold R.W."/>
            <person name="Richards J.E."/>
            <person name="Wolf T.M."/>
        </authorList>
    </citation>
    <scope>NUCLEOTIDE SEQUENCE</scope>
    <source>
        <strain evidence="1">MNPRO001-30</strain>
        <tissue evidence="1">Meninges</tissue>
    </source>
</reference>
<dbReference type="AlphaFoldDB" id="A0AAD5NB24"/>
<dbReference type="EMBL" id="JAHQIW010005292">
    <property type="protein sequence ID" value="KAJ1365521.1"/>
    <property type="molecule type" value="Genomic_DNA"/>
</dbReference>
<evidence type="ECO:0000313" key="1">
    <source>
        <dbReference type="EMBL" id="KAJ1365521.1"/>
    </source>
</evidence>
<gene>
    <name evidence="1" type="ORF">KIN20_025881</name>
</gene>
<accession>A0AAD5NB24</accession>
<proteinExistence type="predicted"/>
<sequence>MAFVIKDFNARLRVTNESEHRIGKFGSRERSGNWITSRWIPVCGTSLPREFAIPQERTPTEDGACSKQPQCHHSVLGPITAFFEQTHDSAVAGTELMSSIKKKS</sequence>
<evidence type="ECO:0000313" key="2">
    <source>
        <dbReference type="Proteomes" id="UP001196413"/>
    </source>
</evidence>
<protein>
    <submittedName>
        <fullName evidence="1">Uncharacterized protein</fullName>
    </submittedName>
</protein>
<name>A0AAD5NB24_PARTN</name>
<comment type="caution">
    <text evidence="1">The sequence shown here is derived from an EMBL/GenBank/DDBJ whole genome shotgun (WGS) entry which is preliminary data.</text>
</comment>